<keyword evidence="7" id="KW-0030">Aminoacyl-tRNA synthetase</keyword>
<dbReference type="Gene3D" id="3.40.50.800">
    <property type="entry name" value="Anticodon-binding domain"/>
    <property type="match status" value="1"/>
</dbReference>
<dbReference type="InterPro" id="IPR002314">
    <property type="entry name" value="aa-tRNA-synt_IIb"/>
</dbReference>
<keyword evidence="5" id="KW-0067">ATP-binding</keyword>
<evidence type="ECO:0000256" key="2">
    <source>
        <dbReference type="ARBA" id="ARBA00019110"/>
    </source>
</evidence>
<comment type="catalytic activity">
    <reaction evidence="9">
        <text>tRNA(Pro) + L-proline + ATP = L-prolyl-tRNA(Pro) + AMP + diphosphate</text>
        <dbReference type="Rhea" id="RHEA:14305"/>
        <dbReference type="Rhea" id="RHEA-COMP:9700"/>
        <dbReference type="Rhea" id="RHEA-COMP:9702"/>
        <dbReference type="ChEBI" id="CHEBI:30616"/>
        <dbReference type="ChEBI" id="CHEBI:33019"/>
        <dbReference type="ChEBI" id="CHEBI:60039"/>
        <dbReference type="ChEBI" id="CHEBI:78442"/>
        <dbReference type="ChEBI" id="CHEBI:78532"/>
        <dbReference type="ChEBI" id="CHEBI:456215"/>
        <dbReference type="EC" id="6.1.1.15"/>
    </reaction>
</comment>
<proteinExistence type="predicted"/>
<evidence type="ECO:0000256" key="4">
    <source>
        <dbReference type="ARBA" id="ARBA00022741"/>
    </source>
</evidence>
<dbReference type="GO" id="GO:0005524">
    <property type="term" value="F:ATP binding"/>
    <property type="evidence" value="ECO:0007669"/>
    <property type="project" value="UniProtKB-KW"/>
</dbReference>
<dbReference type="Pfam" id="PF00587">
    <property type="entry name" value="tRNA-synt_2b"/>
    <property type="match status" value="1"/>
</dbReference>
<keyword evidence="4" id="KW-0547">Nucleotide-binding</keyword>
<dbReference type="SUPFAM" id="SSF52954">
    <property type="entry name" value="Class II aaRS ABD-related"/>
    <property type="match status" value="1"/>
</dbReference>
<dbReference type="InterPro" id="IPR045864">
    <property type="entry name" value="aa-tRNA-synth_II/BPL/LPL"/>
</dbReference>
<feature type="domain" description="Aminoacyl-transfer RNA synthetases class-II family profile" evidence="10">
    <location>
        <begin position="38"/>
        <end position="311"/>
    </location>
</feature>
<dbReference type="InterPro" id="IPR050062">
    <property type="entry name" value="Pro-tRNA_synthetase"/>
</dbReference>
<dbReference type="Pfam" id="PF03129">
    <property type="entry name" value="HGTP_anticodon"/>
    <property type="match status" value="1"/>
</dbReference>
<evidence type="ECO:0000256" key="8">
    <source>
        <dbReference type="ARBA" id="ARBA00029731"/>
    </source>
</evidence>
<evidence type="ECO:0000256" key="7">
    <source>
        <dbReference type="ARBA" id="ARBA00023146"/>
    </source>
</evidence>
<dbReference type="SUPFAM" id="SSF55681">
    <property type="entry name" value="Class II aaRS and biotin synthetases"/>
    <property type="match status" value="1"/>
</dbReference>
<protein>
    <recommendedName>
        <fullName evidence="2">Proline--tRNA ligase</fullName>
        <ecNumber evidence="1">6.1.1.15</ecNumber>
    </recommendedName>
    <alternativeName>
        <fullName evidence="8">Prolyl-tRNA synthetase</fullName>
    </alternativeName>
</protein>
<dbReference type="Gene3D" id="3.30.930.10">
    <property type="entry name" value="Bira Bifunctional Protein, Domain 2"/>
    <property type="match status" value="1"/>
</dbReference>
<reference evidence="11 12" key="1">
    <citation type="submission" date="2017-09" db="EMBL/GenBank/DDBJ databases">
        <title>Depth-based differentiation of microbial function through sediment-hosted aquifers and enrichment of novel symbionts in the deep terrestrial subsurface.</title>
        <authorList>
            <person name="Probst A.J."/>
            <person name="Ladd B."/>
            <person name="Jarett J.K."/>
            <person name="Geller-Mcgrath D.E."/>
            <person name="Sieber C.M."/>
            <person name="Emerson J.B."/>
            <person name="Anantharaman K."/>
            <person name="Thomas B.C."/>
            <person name="Malmstrom R."/>
            <person name="Stieglmeier M."/>
            <person name="Klingl A."/>
            <person name="Woyke T."/>
            <person name="Ryan C.M."/>
            <person name="Banfield J.F."/>
        </authorList>
    </citation>
    <scope>NUCLEOTIDE SEQUENCE [LARGE SCALE GENOMIC DNA]</scope>
    <source>
        <strain evidence="11">CG10_big_fil_rev_8_21_14_0_10_50_16</strain>
    </source>
</reference>
<evidence type="ECO:0000313" key="12">
    <source>
        <dbReference type="Proteomes" id="UP000230084"/>
    </source>
</evidence>
<keyword evidence="6" id="KW-0648">Protein biosynthesis</keyword>
<dbReference type="GO" id="GO:0004827">
    <property type="term" value="F:proline-tRNA ligase activity"/>
    <property type="evidence" value="ECO:0007669"/>
    <property type="project" value="UniProtKB-EC"/>
</dbReference>
<evidence type="ECO:0000256" key="6">
    <source>
        <dbReference type="ARBA" id="ARBA00022917"/>
    </source>
</evidence>
<dbReference type="InterPro" id="IPR044140">
    <property type="entry name" value="ProRS_anticodon_short"/>
</dbReference>
<dbReference type="EC" id="6.1.1.15" evidence="1"/>
<dbReference type="EMBL" id="PCYM01000006">
    <property type="protein sequence ID" value="PIR47477.1"/>
    <property type="molecule type" value="Genomic_DNA"/>
</dbReference>
<dbReference type="InterPro" id="IPR002316">
    <property type="entry name" value="Pro-tRNA-ligase_IIa"/>
</dbReference>
<name>A0A2H0RM11_9BACT</name>
<dbReference type="InterPro" id="IPR006195">
    <property type="entry name" value="aa-tRNA-synth_II"/>
</dbReference>
<dbReference type="PANTHER" id="PTHR42753">
    <property type="entry name" value="MITOCHONDRIAL RIBOSOME PROTEIN L39/PROLYL-TRNA LIGASE FAMILY MEMBER"/>
    <property type="match status" value="1"/>
</dbReference>
<dbReference type="AlphaFoldDB" id="A0A2H0RM11"/>
<gene>
    <name evidence="11" type="ORF">COV06_03410</name>
</gene>
<dbReference type="PROSITE" id="PS50862">
    <property type="entry name" value="AA_TRNA_LIGASE_II"/>
    <property type="match status" value="1"/>
</dbReference>
<keyword evidence="3" id="KW-0436">Ligase</keyword>
<dbReference type="InterPro" id="IPR036621">
    <property type="entry name" value="Anticodon-bd_dom_sf"/>
</dbReference>
<dbReference type="PRINTS" id="PR01046">
    <property type="entry name" value="TRNASYNTHPRO"/>
</dbReference>
<evidence type="ECO:0000256" key="1">
    <source>
        <dbReference type="ARBA" id="ARBA00012831"/>
    </source>
</evidence>
<evidence type="ECO:0000259" key="10">
    <source>
        <dbReference type="PROSITE" id="PS50862"/>
    </source>
</evidence>
<sequence>MYYSKLFGKTNKMKPSDADSANARLLLQGGFVSQMAAGIYTYLPLGLRVLDKIKQIVREEMNAIDGQEISIPMLSPKDPWVATGRWNSIDVLFKLEGAGKKEYALQCTAEDLITPLVKEQVTSYKDFPITLYQIQDKFRNEPRAKSGLLRGREFSMKDLYSFHLDQEGFAEYYERSKEAYLNVYKRCGLEAVIAKASGGDFTERFSHEFQVPAESGEDMIYTDKQTGDVLNKEVVDEADWENTDKYTIQKSIEVGNIFPLETRFSKAIDLKVQGADGQMKEVIMGSYGIGPSRVMGSIVEVHHDDAGIIWPEFVAPFLVQIVPVSWEDETQKTIAEQIYRALQAKGIEVLLDDRDKRPGEKFADADLLGMPYRVTVGRRAIEGFVELRPRSTGEIEELTVDQVIGRLS</sequence>
<evidence type="ECO:0000256" key="3">
    <source>
        <dbReference type="ARBA" id="ARBA00022598"/>
    </source>
</evidence>
<dbReference type="PANTHER" id="PTHR42753:SF2">
    <property type="entry name" value="PROLINE--TRNA LIGASE"/>
    <property type="match status" value="1"/>
</dbReference>
<evidence type="ECO:0000256" key="5">
    <source>
        <dbReference type="ARBA" id="ARBA00022840"/>
    </source>
</evidence>
<evidence type="ECO:0000256" key="9">
    <source>
        <dbReference type="ARBA" id="ARBA00047671"/>
    </source>
</evidence>
<comment type="caution">
    <text evidence="11">The sequence shown here is derived from an EMBL/GenBank/DDBJ whole genome shotgun (WGS) entry which is preliminary data.</text>
</comment>
<dbReference type="GO" id="GO:0006433">
    <property type="term" value="P:prolyl-tRNA aminoacylation"/>
    <property type="evidence" value="ECO:0007669"/>
    <property type="project" value="InterPro"/>
</dbReference>
<dbReference type="GO" id="GO:0005829">
    <property type="term" value="C:cytosol"/>
    <property type="evidence" value="ECO:0007669"/>
    <property type="project" value="TreeGrafter"/>
</dbReference>
<dbReference type="InterPro" id="IPR004154">
    <property type="entry name" value="Anticodon-bd"/>
</dbReference>
<dbReference type="Proteomes" id="UP000230084">
    <property type="component" value="Unassembled WGS sequence"/>
</dbReference>
<accession>A0A2H0RM11</accession>
<dbReference type="CDD" id="cd00861">
    <property type="entry name" value="ProRS_anticodon_short"/>
    <property type="match status" value="1"/>
</dbReference>
<organism evidence="11 12">
    <name type="scientific">Candidatus Uhrbacteria bacterium CG10_big_fil_rev_8_21_14_0_10_50_16</name>
    <dbReference type="NCBI Taxonomy" id="1975039"/>
    <lineage>
        <taxon>Bacteria</taxon>
        <taxon>Candidatus Uhriibacteriota</taxon>
    </lineage>
</organism>
<evidence type="ECO:0000313" key="11">
    <source>
        <dbReference type="EMBL" id="PIR47477.1"/>
    </source>
</evidence>